<evidence type="ECO:0000313" key="15">
    <source>
        <dbReference type="EMBL" id="OXA46465.1"/>
    </source>
</evidence>
<name>A0A226DLP0_FOLCA</name>
<dbReference type="GO" id="GO:0008466">
    <property type="term" value="F:glycogenin glucosyltransferase activity"/>
    <property type="evidence" value="ECO:0007669"/>
    <property type="project" value="UniProtKB-EC"/>
</dbReference>
<dbReference type="InterPro" id="IPR002495">
    <property type="entry name" value="Glyco_trans_8"/>
</dbReference>
<dbReference type="SUPFAM" id="SSF53448">
    <property type="entry name" value="Nucleotide-diphospho-sugar transferases"/>
    <property type="match status" value="1"/>
</dbReference>
<feature type="compositionally biased region" description="Low complexity" evidence="14">
    <location>
        <begin position="674"/>
        <end position="698"/>
    </location>
</feature>
<dbReference type="AlphaFoldDB" id="A0A226DLP0"/>
<evidence type="ECO:0000256" key="2">
    <source>
        <dbReference type="ARBA" id="ARBA00004496"/>
    </source>
</evidence>
<dbReference type="OMA" id="FHKLQLW"/>
<evidence type="ECO:0000256" key="14">
    <source>
        <dbReference type="SAM" id="MobiDB-lite"/>
    </source>
</evidence>
<evidence type="ECO:0000256" key="10">
    <source>
        <dbReference type="ARBA" id="ARBA00038934"/>
    </source>
</evidence>
<feature type="compositionally biased region" description="Basic and acidic residues" evidence="14">
    <location>
        <begin position="463"/>
        <end position="472"/>
    </location>
</feature>
<comment type="catalytic activity">
    <reaction evidence="12">
        <text>L-tyrosyl-[glycogenin] + UDP-alpha-D-glucose = alpha-D-glucosyl-L-tyrosyl-[glycogenin] + UDP + H(+)</text>
        <dbReference type="Rhea" id="RHEA:23360"/>
        <dbReference type="Rhea" id="RHEA-COMP:14604"/>
        <dbReference type="Rhea" id="RHEA-COMP:14605"/>
        <dbReference type="ChEBI" id="CHEBI:15378"/>
        <dbReference type="ChEBI" id="CHEBI:46858"/>
        <dbReference type="ChEBI" id="CHEBI:58223"/>
        <dbReference type="ChEBI" id="CHEBI:58885"/>
        <dbReference type="ChEBI" id="CHEBI:140573"/>
        <dbReference type="EC" id="2.4.1.186"/>
    </reaction>
</comment>
<dbReference type="STRING" id="158441.A0A226DLP0"/>
<organism evidence="15 16">
    <name type="scientific">Folsomia candida</name>
    <name type="common">Springtail</name>
    <dbReference type="NCBI Taxonomy" id="158441"/>
    <lineage>
        <taxon>Eukaryota</taxon>
        <taxon>Metazoa</taxon>
        <taxon>Ecdysozoa</taxon>
        <taxon>Arthropoda</taxon>
        <taxon>Hexapoda</taxon>
        <taxon>Collembola</taxon>
        <taxon>Entomobryomorpha</taxon>
        <taxon>Isotomoidea</taxon>
        <taxon>Isotomidae</taxon>
        <taxon>Proisotominae</taxon>
        <taxon>Folsomia</taxon>
    </lineage>
</organism>
<dbReference type="InterPro" id="IPR050587">
    <property type="entry name" value="GNT1/Glycosyltrans_8"/>
</dbReference>
<comment type="similarity">
    <text evidence="9">Belongs to the glycosyltransferase 8 family. Glycogenin subfamily.</text>
</comment>
<feature type="compositionally biased region" description="Polar residues" evidence="14">
    <location>
        <begin position="482"/>
        <end position="493"/>
    </location>
</feature>
<keyword evidence="8" id="KW-0464">Manganese</keyword>
<feature type="compositionally biased region" description="Low complexity" evidence="14">
    <location>
        <begin position="706"/>
        <end position="725"/>
    </location>
</feature>
<evidence type="ECO:0000256" key="4">
    <source>
        <dbReference type="ARBA" id="ARBA00022679"/>
    </source>
</evidence>
<evidence type="ECO:0000256" key="6">
    <source>
        <dbReference type="ARBA" id="ARBA00023056"/>
    </source>
</evidence>
<dbReference type="EMBL" id="LNIX01000015">
    <property type="protein sequence ID" value="OXA46465.1"/>
    <property type="molecule type" value="Genomic_DNA"/>
</dbReference>
<keyword evidence="5" id="KW-0479">Metal-binding</keyword>
<dbReference type="GO" id="GO:0005978">
    <property type="term" value="P:glycogen biosynthetic process"/>
    <property type="evidence" value="ECO:0007669"/>
    <property type="project" value="UniProtKB-KW"/>
</dbReference>
<comment type="cofactor">
    <cofactor evidence="1">
        <name>Mn(2+)</name>
        <dbReference type="ChEBI" id="CHEBI:29035"/>
    </cofactor>
</comment>
<feature type="compositionally biased region" description="Low complexity" evidence="14">
    <location>
        <begin position="589"/>
        <end position="598"/>
    </location>
</feature>
<dbReference type="CDD" id="cd02537">
    <property type="entry name" value="GT8_Glycogenin"/>
    <property type="match status" value="1"/>
</dbReference>
<evidence type="ECO:0000256" key="12">
    <source>
        <dbReference type="ARBA" id="ARBA00052293"/>
    </source>
</evidence>
<feature type="compositionally biased region" description="Low complexity" evidence="14">
    <location>
        <begin position="538"/>
        <end position="557"/>
    </location>
</feature>
<dbReference type="EC" id="2.4.1.186" evidence="10"/>
<evidence type="ECO:0000256" key="13">
    <source>
        <dbReference type="ARBA" id="ARBA00057883"/>
    </source>
</evidence>
<dbReference type="OrthoDB" id="2014201at2759"/>
<feature type="region of interest" description="Disordered" evidence="14">
    <location>
        <begin position="457"/>
        <end position="502"/>
    </location>
</feature>
<feature type="region of interest" description="Disordered" evidence="14">
    <location>
        <begin position="532"/>
        <end position="737"/>
    </location>
</feature>
<keyword evidence="4" id="KW-0808">Transferase</keyword>
<protein>
    <recommendedName>
        <fullName evidence="10">glycogenin glucosyltransferase</fullName>
        <ecNumber evidence="10">2.4.1.186</ecNumber>
    </recommendedName>
</protein>
<dbReference type="GO" id="GO:0005737">
    <property type="term" value="C:cytoplasm"/>
    <property type="evidence" value="ECO:0007669"/>
    <property type="project" value="UniProtKB-SubCell"/>
</dbReference>
<evidence type="ECO:0000256" key="5">
    <source>
        <dbReference type="ARBA" id="ARBA00022723"/>
    </source>
</evidence>
<evidence type="ECO:0000256" key="1">
    <source>
        <dbReference type="ARBA" id="ARBA00001936"/>
    </source>
</evidence>
<gene>
    <name evidence="15" type="ORF">Fcan01_18753</name>
</gene>
<dbReference type="Proteomes" id="UP000198287">
    <property type="component" value="Unassembled WGS sequence"/>
</dbReference>
<feature type="compositionally biased region" description="Low complexity" evidence="14">
    <location>
        <begin position="657"/>
        <end position="666"/>
    </location>
</feature>
<dbReference type="FunFam" id="3.90.550.10:FF:000092">
    <property type="entry name" value="Glycogenin 2"/>
    <property type="match status" value="1"/>
</dbReference>
<evidence type="ECO:0000256" key="11">
    <source>
        <dbReference type="ARBA" id="ARBA00050886"/>
    </source>
</evidence>
<feature type="compositionally biased region" description="Low complexity" evidence="14">
    <location>
        <begin position="623"/>
        <end position="632"/>
    </location>
</feature>
<keyword evidence="6" id="KW-0320">Glycogen biosynthesis</keyword>
<keyword evidence="16" id="KW-1185">Reference proteome</keyword>
<evidence type="ECO:0000313" key="16">
    <source>
        <dbReference type="Proteomes" id="UP000198287"/>
    </source>
</evidence>
<feature type="compositionally biased region" description="Low complexity" evidence="14">
    <location>
        <begin position="640"/>
        <end position="649"/>
    </location>
</feature>
<comment type="caution">
    <text evidence="15">The sequence shown here is derived from an EMBL/GenBank/DDBJ whole genome shotgun (WGS) entry which is preliminary data.</text>
</comment>
<dbReference type="InterPro" id="IPR029044">
    <property type="entry name" value="Nucleotide-diphossugar_trans"/>
</dbReference>
<evidence type="ECO:0000256" key="7">
    <source>
        <dbReference type="ARBA" id="ARBA00023180"/>
    </source>
</evidence>
<comment type="catalytic activity">
    <reaction evidence="11">
        <text>[1,4-alpha-D-glucosyl](n)-L-tyrosyl-[glycogenin] + UDP-alpha-D-glucose = [1,4-alpha-D-glucosyl](n+1)-L-tyrosyl-[glycogenin] + UDP + H(+)</text>
        <dbReference type="Rhea" id="RHEA:56560"/>
        <dbReference type="Rhea" id="RHEA-COMP:14606"/>
        <dbReference type="Rhea" id="RHEA-COMP:14607"/>
        <dbReference type="ChEBI" id="CHEBI:15378"/>
        <dbReference type="ChEBI" id="CHEBI:58223"/>
        <dbReference type="ChEBI" id="CHEBI:58885"/>
        <dbReference type="ChEBI" id="CHEBI:140574"/>
        <dbReference type="EC" id="2.4.1.186"/>
    </reaction>
</comment>
<keyword evidence="3" id="KW-0963">Cytoplasm</keyword>
<evidence type="ECO:0000256" key="8">
    <source>
        <dbReference type="ARBA" id="ARBA00023211"/>
    </source>
</evidence>
<dbReference type="PANTHER" id="PTHR11183">
    <property type="entry name" value="GLYCOGENIN SUBFAMILY MEMBER"/>
    <property type="match status" value="1"/>
</dbReference>
<comment type="subcellular location">
    <subcellularLocation>
        <location evidence="2">Cytoplasm</location>
    </subcellularLocation>
</comment>
<reference evidence="15 16" key="1">
    <citation type="submission" date="2015-12" db="EMBL/GenBank/DDBJ databases">
        <title>The genome of Folsomia candida.</title>
        <authorList>
            <person name="Faddeeva A."/>
            <person name="Derks M.F."/>
            <person name="Anvar Y."/>
            <person name="Smit S."/>
            <person name="Van Straalen N."/>
            <person name="Roelofs D."/>
        </authorList>
    </citation>
    <scope>NUCLEOTIDE SEQUENCE [LARGE SCALE GENOMIC DNA]</scope>
    <source>
        <strain evidence="15 16">VU population</strain>
        <tissue evidence="15">Whole body</tissue>
    </source>
</reference>
<dbReference type="Gene3D" id="3.90.550.10">
    <property type="entry name" value="Spore Coat Polysaccharide Biosynthesis Protein SpsA, Chain A"/>
    <property type="match status" value="1"/>
</dbReference>
<dbReference type="GO" id="GO:0046872">
    <property type="term" value="F:metal ion binding"/>
    <property type="evidence" value="ECO:0007669"/>
    <property type="project" value="UniProtKB-KW"/>
</dbReference>
<evidence type="ECO:0000256" key="3">
    <source>
        <dbReference type="ARBA" id="ARBA00022490"/>
    </source>
</evidence>
<feature type="compositionally biased region" description="Low complexity" evidence="14">
    <location>
        <begin position="606"/>
        <end position="615"/>
    </location>
</feature>
<proteinExistence type="inferred from homology"/>
<sequence length="737" mass="78059">MPGEDEAWVTLATNDSYALGTLVVSRSLKRVNTTRKLVVMVTSGVSVPMRKALSSEFDVVYDVNIIDSQDAANLALLTRPELGITFTKLHCWKLVQFSKCVFLDADTLILQNCDELFDRSEFSASPDVGWPDCFNSGVFVFKPSIETFDKLLAFAIARGSFDGGDQGLLNLYFNDWSVSDISRHLPFIYNMVASAAYTYLPAFKMFGANVKIVHFIGPEKPWLMYFDSSTGMVRAPSGQEHLFELLQSWWNIFRTDVHNKLSPEMGGGGHQSATEAEAEQVQDPFLYVHTPTANASSEPSSFSLQIHESSYHPPPAVVQSDQSQSQPPIFHWTSVAIERFAPETTTPVITAPSIRSSSPPPPMIFNLESNSALEEPSDESVACFTSSSESIEQNQSEKEPGFAGLAGAFAKMSLEGSKSDKQIEFEEQMRKHAWESGHIDYLGKDSFDKIMKKIHASMAQADKSGEPSEKPAEPAPPTTTSDPIPTQATPTTKTEPEQVDEAVLAEERLAVEKKLAEQKKVAEQKLIEEKQAAEERAAAASQAVPASPEVAAPQASEQTESKPAEITAPSGPAPAAVATPAPSEPAPAPAAAEATTPAPSEPTPAPAAAEVTTPAPSEPTPAPAAAEATTPAPSEPTPAPAAAEVTTPAPSEPAPAPSAAEVTTPAPSEPAPAPAAAEVTTPAPSEPVPATAEVTTPAPSEPAPAPAAAEVTTPAPSDTSAASEPPTAPPRRQSKGK</sequence>
<accession>A0A226DLP0</accession>
<keyword evidence="7" id="KW-0325">Glycoprotein</keyword>
<dbReference type="Pfam" id="PF01501">
    <property type="entry name" value="Glyco_transf_8"/>
    <property type="match status" value="1"/>
</dbReference>
<feature type="compositionally biased region" description="Low complexity" evidence="14">
    <location>
        <begin position="567"/>
        <end position="581"/>
    </location>
</feature>
<comment type="function">
    <text evidence="13">Self-glucosylating initiator of glycogen synthesis. It catalyzes the formation of a short alpha (1,4)-glucosyl chain covalently attached via a glucose 1-O-tyrosyl linkage to internal tyrosine residues and these chains act as primers for the elongation reaction catalyzed by glycogen synthase.</text>
</comment>
<evidence type="ECO:0000256" key="9">
    <source>
        <dbReference type="ARBA" id="ARBA00038162"/>
    </source>
</evidence>